<comment type="similarity">
    <text evidence="2 15">Belongs to the glycosyltransferase 43 family.</text>
</comment>
<evidence type="ECO:0000256" key="8">
    <source>
        <dbReference type="ARBA" id="ARBA00023034"/>
    </source>
</evidence>
<evidence type="ECO:0000256" key="15">
    <source>
        <dbReference type="RuleBase" id="RU363127"/>
    </source>
</evidence>
<dbReference type="Gene3D" id="3.90.550.10">
    <property type="entry name" value="Spore Coat Polysaccharide Biosynthesis Protein SpsA, Chain A"/>
    <property type="match status" value="1"/>
</dbReference>
<dbReference type="Pfam" id="PF03360">
    <property type="entry name" value="Glyco_transf_43"/>
    <property type="match status" value="1"/>
</dbReference>
<dbReference type="AlphaFoldDB" id="A0AAV8RRN9"/>
<keyword evidence="10" id="KW-0325">Glycoprotein</keyword>
<feature type="transmembrane region" description="Helical" evidence="15">
    <location>
        <begin position="80"/>
        <end position="100"/>
    </location>
</feature>
<dbReference type="GO" id="GO:0010417">
    <property type="term" value="P:glucuronoxylan biosynthetic process"/>
    <property type="evidence" value="ECO:0007669"/>
    <property type="project" value="TreeGrafter"/>
</dbReference>
<keyword evidence="9 15" id="KW-0472">Membrane</keyword>
<evidence type="ECO:0000256" key="5">
    <source>
        <dbReference type="ARBA" id="ARBA00022692"/>
    </source>
</evidence>
<dbReference type="EC" id="2.4.-.-" evidence="15"/>
<dbReference type="InterPro" id="IPR005027">
    <property type="entry name" value="Glyco_trans_43"/>
</dbReference>
<keyword evidence="3" id="KW-0328">Glycosyltransferase</keyword>
<dbReference type="EMBL" id="JAQQAF010000002">
    <property type="protein sequence ID" value="KAJ8506528.1"/>
    <property type="molecule type" value="Genomic_DNA"/>
</dbReference>
<evidence type="ECO:0000256" key="2">
    <source>
        <dbReference type="ARBA" id="ARBA00007706"/>
    </source>
</evidence>
<evidence type="ECO:0000256" key="11">
    <source>
        <dbReference type="ARBA" id="ARBA00023316"/>
    </source>
</evidence>
<dbReference type="GO" id="GO:0009834">
    <property type="term" value="P:plant-type secondary cell wall biogenesis"/>
    <property type="evidence" value="ECO:0007669"/>
    <property type="project" value="TreeGrafter"/>
</dbReference>
<keyword evidence="4 15" id="KW-0808">Transferase</keyword>
<reference evidence="16 17" key="1">
    <citation type="submission" date="2022-12" db="EMBL/GenBank/DDBJ databases">
        <title>Chromosome-scale assembly of the Ensete ventricosum genome.</title>
        <authorList>
            <person name="Dussert Y."/>
            <person name="Stocks J."/>
            <person name="Wendawek A."/>
            <person name="Woldeyes F."/>
            <person name="Nichols R.A."/>
            <person name="Borrell J.S."/>
        </authorList>
    </citation>
    <scope>NUCLEOTIDE SEQUENCE [LARGE SCALE GENOMIC DNA]</scope>
    <source>
        <strain evidence="17">cv. Maze</strain>
        <tissue evidence="16">Seeds</tissue>
    </source>
</reference>
<keyword evidence="13" id="KW-0464">Manganese</keyword>
<keyword evidence="17" id="KW-1185">Reference proteome</keyword>
<keyword evidence="5 15" id="KW-0812">Transmembrane</keyword>
<keyword evidence="13" id="KW-0479">Metal-binding</keyword>
<comment type="caution">
    <text evidence="16">The sequence shown here is derived from an EMBL/GenBank/DDBJ whole genome shotgun (WGS) entry which is preliminary data.</text>
</comment>
<dbReference type="FunFam" id="3.90.550.10:FF:000064">
    <property type="entry name" value="Glycosyltransferases"/>
    <property type="match status" value="1"/>
</dbReference>
<comment type="cofactor">
    <cofactor evidence="13">
        <name>Mn(2+)</name>
        <dbReference type="ChEBI" id="CHEBI:29035"/>
    </cofactor>
</comment>
<proteinExistence type="inferred from homology"/>
<organism evidence="16 17">
    <name type="scientific">Ensete ventricosum</name>
    <name type="common">Abyssinian banana</name>
    <name type="synonym">Musa ensete</name>
    <dbReference type="NCBI Taxonomy" id="4639"/>
    <lineage>
        <taxon>Eukaryota</taxon>
        <taxon>Viridiplantae</taxon>
        <taxon>Streptophyta</taxon>
        <taxon>Embryophyta</taxon>
        <taxon>Tracheophyta</taxon>
        <taxon>Spermatophyta</taxon>
        <taxon>Magnoliopsida</taxon>
        <taxon>Liliopsida</taxon>
        <taxon>Zingiberales</taxon>
        <taxon>Musaceae</taxon>
        <taxon>Ensete</taxon>
    </lineage>
</organism>
<feature type="active site" description="Proton donor/acceptor" evidence="12">
    <location>
        <position position="370"/>
    </location>
</feature>
<protein>
    <recommendedName>
        <fullName evidence="15">Glycosyltransferases</fullName>
        <ecNumber evidence="15">2.4.-.-</ecNumber>
    </recommendedName>
</protein>
<evidence type="ECO:0000313" key="17">
    <source>
        <dbReference type="Proteomes" id="UP001222027"/>
    </source>
</evidence>
<dbReference type="Proteomes" id="UP001222027">
    <property type="component" value="Unassembled WGS sequence"/>
</dbReference>
<dbReference type="InterPro" id="IPR029044">
    <property type="entry name" value="Nucleotide-diphossugar_trans"/>
</dbReference>
<comment type="function">
    <text evidence="15">Involved in the synthesis of glucuronoxylan hemicellulose in secondary cell walls.</text>
</comment>
<dbReference type="GO" id="GO:0071555">
    <property type="term" value="P:cell wall organization"/>
    <property type="evidence" value="ECO:0007669"/>
    <property type="project" value="UniProtKB-KW"/>
</dbReference>
<keyword evidence="6 15" id="KW-0735">Signal-anchor</keyword>
<evidence type="ECO:0000256" key="1">
    <source>
        <dbReference type="ARBA" id="ARBA00004323"/>
    </source>
</evidence>
<dbReference type="GO" id="GO:0015018">
    <property type="term" value="F:galactosylgalactosylxylosylprotein 3-beta-glucuronosyltransferase activity"/>
    <property type="evidence" value="ECO:0007669"/>
    <property type="project" value="InterPro"/>
</dbReference>
<evidence type="ECO:0000313" key="16">
    <source>
        <dbReference type="EMBL" id="KAJ8506528.1"/>
    </source>
</evidence>
<keyword evidence="8 15" id="KW-0333">Golgi apparatus</keyword>
<feature type="site" description="Interaction with galactose moiety of substrate glycoprotein" evidence="14">
    <location>
        <position position="306"/>
    </location>
</feature>
<dbReference type="PANTHER" id="PTHR10896:SF65">
    <property type="entry name" value="GALACTOSYLGALACTOSYLXYLOSYLPROTEIN 3-BETA-GLUCURONOSYLTRANSFERASE 3"/>
    <property type="match status" value="1"/>
</dbReference>
<evidence type="ECO:0000256" key="3">
    <source>
        <dbReference type="ARBA" id="ARBA00022676"/>
    </source>
</evidence>
<dbReference type="PANTHER" id="PTHR10896">
    <property type="entry name" value="GALACTOSYLGALACTOSYLXYLOSYLPROTEIN 3-BETA-GLUCURONOSYLTRANSFERASE BETA-1,3-GLUCURONYLTRANSFERASE"/>
    <property type="match status" value="1"/>
</dbReference>
<evidence type="ECO:0000256" key="9">
    <source>
        <dbReference type="ARBA" id="ARBA00023136"/>
    </source>
</evidence>
<gene>
    <name evidence="16" type="ORF">OPV22_007414</name>
</gene>
<dbReference type="GO" id="GO:0042285">
    <property type="term" value="F:xylosyltransferase activity"/>
    <property type="evidence" value="ECO:0007669"/>
    <property type="project" value="TreeGrafter"/>
</dbReference>
<name>A0AAV8RRN9_ENSVE</name>
<keyword evidence="7 15" id="KW-1133">Transmembrane helix</keyword>
<sequence>MASFRRALSAASHIHNDPSLHSHTLPPCFSTSRRHPHSCCSFFAVRRLFEGIFLRKPFRGKPLPLQQHQHQHHHNSWKRYLSRLLLFFLLGFVFGLYPFAELDDFVLRPHHFSFDSSTSIIHNGSLPRRDLTAVLRSGDAEIEIVRSDDGHRYSNNEPLPNDLPDPSPPRNKLLIVVTPTYNRASQSYYLSRLGQTLRLVPPPLLWIVVEMNAASMETAEILMGSGVVYRHLVCKKNSTIIKDRGVHQRNTALEHIERHHLDGIVYFADDDNIYSLELFEELREIRRFGVWPVAMLSQSKNKAILEGPVCNGSQVIGWHTNEKSKRLRRFHVDMSGFAFNSTILWDYKRWHRPNSDSIRQLDTVKEGFQETTFIEQIVEDESQMEGLPNDCSRIMNWHLHLEEHASFARNTLYIGQVQVL</sequence>
<evidence type="ECO:0000256" key="10">
    <source>
        <dbReference type="ARBA" id="ARBA00023180"/>
    </source>
</evidence>
<evidence type="ECO:0000256" key="7">
    <source>
        <dbReference type="ARBA" id="ARBA00022989"/>
    </source>
</evidence>
<accession>A0AAV8RRN9</accession>
<evidence type="ECO:0000256" key="4">
    <source>
        <dbReference type="ARBA" id="ARBA00022679"/>
    </source>
</evidence>
<evidence type="ECO:0000256" key="14">
    <source>
        <dbReference type="PIRSR" id="PIRSR605027-4"/>
    </source>
</evidence>
<dbReference type="SUPFAM" id="SSF53448">
    <property type="entry name" value="Nucleotide-diphospho-sugar transferases"/>
    <property type="match status" value="1"/>
</dbReference>
<dbReference type="GO" id="GO:0000139">
    <property type="term" value="C:Golgi membrane"/>
    <property type="evidence" value="ECO:0007669"/>
    <property type="project" value="UniProtKB-SubCell"/>
</dbReference>
<evidence type="ECO:0000256" key="6">
    <source>
        <dbReference type="ARBA" id="ARBA00022968"/>
    </source>
</evidence>
<evidence type="ECO:0000256" key="13">
    <source>
        <dbReference type="PIRSR" id="PIRSR605027-3"/>
    </source>
</evidence>
<dbReference type="CDD" id="cd00218">
    <property type="entry name" value="GlcAT-I"/>
    <property type="match status" value="1"/>
</dbReference>
<dbReference type="GO" id="GO:0046872">
    <property type="term" value="F:metal ion binding"/>
    <property type="evidence" value="ECO:0007669"/>
    <property type="project" value="UniProtKB-KW"/>
</dbReference>
<comment type="subcellular location">
    <subcellularLocation>
        <location evidence="1 15">Golgi apparatus membrane</location>
        <topology evidence="1 15">Single-pass type II membrane protein</topology>
    </subcellularLocation>
</comment>
<keyword evidence="11 15" id="KW-0961">Cell wall biogenesis/degradation</keyword>
<feature type="binding site" evidence="13">
    <location>
        <position position="271"/>
    </location>
    <ligand>
        <name>Mn(2+)</name>
        <dbReference type="ChEBI" id="CHEBI:29035"/>
    </ligand>
</feature>
<evidence type="ECO:0000256" key="12">
    <source>
        <dbReference type="PIRSR" id="PIRSR605027-1"/>
    </source>
</evidence>